<sequence length="102" mass="10625">VRCARGIGPDSDLACTLARSARAGATGFSVAGEYRGPYPPLTEVSRGDEAVSTVVARTAQYQDFAICHLTRGLGQRPAGGFHQGCLLNTKRGSVAVENCDLG</sequence>
<proteinExistence type="predicted"/>
<organism evidence="1">
    <name type="scientific">marine metagenome</name>
    <dbReference type="NCBI Taxonomy" id="408172"/>
    <lineage>
        <taxon>unclassified sequences</taxon>
        <taxon>metagenomes</taxon>
        <taxon>ecological metagenomes</taxon>
    </lineage>
</organism>
<dbReference type="EMBL" id="UINC01059770">
    <property type="protein sequence ID" value="SVB83546.1"/>
    <property type="molecule type" value="Genomic_DNA"/>
</dbReference>
<accession>A0A382H8C1</accession>
<feature type="non-terminal residue" evidence="1">
    <location>
        <position position="1"/>
    </location>
</feature>
<feature type="non-terminal residue" evidence="1">
    <location>
        <position position="102"/>
    </location>
</feature>
<protein>
    <submittedName>
        <fullName evidence="1">Uncharacterized protein</fullName>
    </submittedName>
</protein>
<dbReference type="AlphaFoldDB" id="A0A382H8C1"/>
<name>A0A382H8C1_9ZZZZ</name>
<gene>
    <name evidence="1" type="ORF">METZ01_LOCUS236400</name>
</gene>
<evidence type="ECO:0000313" key="1">
    <source>
        <dbReference type="EMBL" id="SVB83546.1"/>
    </source>
</evidence>
<reference evidence="1" key="1">
    <citation type="submission" date="2018-05" db="EMBL/GenBank/DDBJ databases">
        <authorList>
            <person name="Lanie J.A."/>
            <person name="Ng W.-L."/>
            <person name="Kazmierczak K.M."/>
            <person name="Andrzejewski T.M."/>
            <person name="Davidsen T.M."/>
            <person name="Wayne K.J."/>
            <person name="Tettelin H."/>
            <person name="Glass J.I."/>
            <person name="Rusch D."/>
            <person name="Podicherti R."/>
            <person name="Tsui H.-C.T."/>
            <person name="Winkler M.E."/>
        </authorList>
    </citation>
    <scope>NUCLEOTIDE SEQUENCE</scope>
</reference>